<name>A0A4R0NFA4_9SPHI</name>
<dbReference type="GO" id="GO:0005524">
    <property type="term" value="F:ATP binding"/>
    <property type="evidence" value="ECO:0007669"/>
    <property type="project" value="UniProtKB-KW"/>
</dbReference>
<dbReference type="Pfam" id="PF04326">
    <property type="entry name" value="SLFN_AlbA_2"/>
    <property type="match status" value="1"/>
</dbReference>
<proteinExistence type="predicted"/>
<reference evidence="2 3" key="1">
    <citation type="submission" date="2019-02" db="EMBL/GenBank/DDBJ databases">
        <title>Pedobacter sp. RP-3-8 sp. nov., isolated from Arctic soil.</title>
        <authorList>
            <person name="Dahal R.H."/>
        </authorList>
    </citation>
    <scope>NUCLEOTIDE SEQUENCE [LARGE SCALE GENOMIC DNA]</scope>
    <source>
        <strain evidence="2 3">RP-3-8</strain>
    </source>
</reference>
<dbReference type="EMBL" id="SJSM01000002">
    <property type="protein sequence ID" value="TCC98828.1"/>
    <property type="molecule type" value="Genomic_DNA"/>
</dbReference>
<dbReference type="Proteomes" id="UP000291117">
    <property type="component" value="Unassembled WGS sequence"/>
</dbReference>
<accession>A0A4R0NFA4</accession>
<dbReference type="OrthoDB" id="800010at2"/>
<keyword evidence="3" id="KW-1185">Reference proteome</keyword>
<dbReference type="RefSeq" id="WP_131607808.1">
    <property type="nucleotide sequence ID" value="NZ_SJSM01000002.1"/>
</dbReference>
<dbReference type="Gene3D" id="3.30.950.30">
    <property type="entry name" value="Schlafen, AAA domain"/>
    <property type="match status" value="1"/>
</dbReference>
<sequence length="334" mass="37909">MLDKITQLIEYNSEGVNLDYKQTQYPLGSAPKKAEILKDISAMANHPSNEDKFIIIGVIEKDGVADSFKNVTDLEDEANYQQYLRANIEPSIQFEYKAITYNGKTLAYFRIFGNMDRPYLFKTQIKDTLNQKAVDYRIGDGYIKTGSSTKKIDRKDLDLIYKQKYESKDRKLEVSVIPSIGTFTKGELRGLNYIDVKVVNSSNEAIHFEIELKIDAATASMGLSEDVRQQLYTEESKRLKKKDPYGMALRAPNIYIPNRDFTLSADNQSFTAKRLNKGLSSSSVTIAQQDEEAEIFNHDLIIIPYNGNKIKGVVTLRSNDFSTGPLIIDFELDV</sequence>
<keyword evidence="2" id="KW-0547">Nucleotide-binding</keyword>
<organism evidence="2 3">
    <name type="scientific">Pedobacter hiemivivus</name>
    <dbReference type="NCBI Taxonomy" id="2530454"/>
    <lineage>
        <taxon>Bacteria</taxon>
        <taxon>Pseudomonadati</taxon>
        <taxon>Bacteroidota</taxon>
        <taxon>Sphingobacteriia</taxon>
        <taxon>Sphingobacteriales</taxon>
        <taxon>Sphingobacteriaceae</taxon>
        <taxon>Pedobacter</taxon>
    </lineage>
</organism>
<evidence type="ECO:0000313" key="2">
    <source>
        <dbReference type="EMBL" id="TCC98828.1"/>
    </source>
</evidence>
<dbReference type="InterPro" id="IPR038461">
    <property type="entry name" value="Schlafen_AlbA_2_dom_sf"/>
</dbReference>
<dbReference type="InterPro" id="IPR007421">
    <property type="entry name" value="Schlafen_AlbA_2_dom"/>
</dbReference>
<dbReference type="AlphaFoldDB" id="A0A4R0NFA4"/>
<evidence type="ECO:0000259" key="1">
    <source>
        <dbReference type="Pfam" id="PF04326"/>
    </source>
</evidence>
<comment type="caution">
    <text evidence="2">The sequence shown here is derived from an EMBL/GenBank/DDBJ whole genome shotgun (WGS) entry which is preliminary data.</text>
</comment>
<feature type="domain" description="Schlafen AlbA-2" evidence="1">
    <location>
        <begin position="16"/>
        <end position="152"/>
    </location>
</feature>
<evidence type="ECO:0000313" key="3">
    <source>
        <dbReference type="Proteomes" id="UP000291117"/>
    </source>
</evidence>
<keyword evidence="2" id="KW-0067">ATP-binding</keyword>
<protein>
    <submittedName>
        <fullName evidence="2">ATP-binding protein</fullName>
    </submittedName>
</protein>
<gene>
    <name evidence="2" type="ORF">EZ444_06005</name>
</gene>